<feature type="non-terminal residue" evidence="1">
    <location>
        <position position="213"/>
    </location>
</feature>
<dbReference type="InParanoid" id="A0A166NJV2"/>
<protein>
    <submittedName>
        <fullName evidence="1">Uncharacterized protein</fullName>
    </submittedName>
</protein>
<dbReference type="AlphaFoldDB" id="A0A166NJV2"/>
<dbReference type="OrthoDB" id="19861at2759"/>
<evidence type="ECO:0000313" key="2">
    <source>
        <dbReference type="Proteomes" id="UP000077266"/>
    </source>
</evidence>
<organism evidence="1 2">
    <name type="scientific">Exidia glandulosa HHB12029</name>
    <dbReference type="NCBI Taxonomy" id="1314781"/>
    <lineage>
        <taxon>Eukaryota</taxon>
        <taxon>Fungi</taxon>
        <taxon>Dikarya</taxon>
        <taxon>Basidiomycota</taxon>
        <taxon>Agaricomycotina</taxon>
        <taxon>Agaricomycetes</taxon>
        <taxon>Auriculariales</taxon>
        <taxon>Exidiaceae</taxon>
        <taxon>Exidia</taxon>
    </lineage>
</organism>
<name>A0A166NJV2_EXIGL</name>
<dbReference type="Proteomes" id="UP000077266">
    <property type="component" value="Unassembled WGS sequence"/>
</dbReference>
<keyword evidence="2" id="KW-1185">Reference proteome</keyword>
<evidence type="ECO:0000313" key="1">
    <source>
        <dbReference type="EMBL" id="KZV79240.1"/>
    </source>
</evidence>
<accession>A0A166NJV2</accession>
<proteinExistence type="predicted"/>
<gene>
    <name evidence="1" type="ORF">EXIGLDRAFT_782623</name>
</gene>
<dbReference type="EMBL" id="KV426654">
    <property type="protein sequence ID" value="KZV79240.1"/>
    <property type="molecule type" value="Genomic_DNA"/>
</dbReference>
<reference evidence="1 2" key="1">
    <citation type="journal article" date="2016" name="Mol. Biol. Evol.">
        <title>Comparative Genomics of Early-Diverging Mushroom-Forming Fungi Provides Insights into the Origins of Lignocellulose Decay Capabilities.</title>
        <authorList>
            <person name="Nagy L.G."/>
            <person name="Riley R."/>
            <person name="Tritt A."/>
            <person name="Adam C."/>
            <person name="Daum C."/>
            <person name="Floudas D."/>
            <person name="Sun H."/>
            <person name="Yadav J.S."/>
            <person name="Pangilinan J."/>
            <person name="Larsson K.H."/>
            <person name="Matsuura K."/>
            <person name="Barry K."/>
            <person name="Labutti K."/>
            <person name="Kuo R."/>
            <person name="Ohm R.A."/>
            <person name="Bhattacharya S.S."/>
            <person name="Shirouzu T."/>
            <person name="Yoshinaga Y."/>
            <person name="Martin F.M."/>
            <person name="Grigoriev I.V."/>
            <person name="Hibbett D.S."/>
        </authorList>
    </citation>
    <scope>NUCLEOTIDE SEQUENCE [LARGE SCALE GENOMIC DNA]</scope>
    <source>
        <strain evidence="1 2">HHB12029</strain>
    </source>
</reference>
<sequence>MTPTAIQFRHSHYLIFDEKGGAVRFTGSDLPDPRLEKCWALADSNDKVETPCVAFRGGVKKLVQAASPDPSRWKRWVKYHLGYRVVMALPTALEIGAIVKSVGYPASDVLTYVHKWGPSVRAVLDLYCTQGNDSTLEVSAAESARELCKDPSLLYSSDRSFTSVGSGVLYLYPVRNKSTTLPVNFGPYSACYIPTQYLSIIFDKARAARTNET</sequence>